<evidence type="ECO:0000313" key="1">
    <source>
        <dbReference type="EMBL" id="MEA0979218.1"/>
    </source>
</evidence>
<proteinExistence type="predicted"/>
<dbReference type="Proteomes" id="UP001289615">
    <property type="component" value="Unassembled WGS sequence"/>
</dbReference>
<dbReference type="EMBL" id="JAXUIA010000025">
    <property type="protein sequence ID" value="MEA0979218.1"/>
    <property type="molecule type" value="Genomic_DNA"/>
</dbReference>
<comment type="caution">
    <text evidence="1">The sequence shown here is derived from an EMBL/GenBank/DDBJ whole genome shotgun (WGS) entry which is preliminary data.</text>
</comment>
<dbReference type="RefSeq" id="WP_322611448.1">
    <property type="nucleotide sequence ID" value="NZ_JAXLNX010000008.1"/>
</dbReference>
<name>A0ABU5NT25_9BACI</name>
<protein>
    <submittedName>
        <fullName evidence="1">Uncharacterized protein</fullName>
    </submittedName>
</protein>
<reference evidence="1 2" key="1">
    <citation type="submission" date="2023-12" db="EMBL/GenBank/DDBJ databases">
        <title>Genome comparison identifies genes involved in endophytic behavior of Lysinibacillus irui and provides insights into its role as a plant-growth promoting bacterium.</title>
        <authorList>
            <person name="Hilario S."/>
            <person name="Matos I."/>
            <person name="Goncalves M.F.M."/>
            <person name="Pardo C.A."/>
            <person name="Santos M.J."/>
        </authorList>
    </citation>
    <scope>NUCLEOTIDE SEQUENCE [LARGE SCALE GENOMIC DNA]</scope>
    <source>
        <strain evidence="1 2">B3</strain>
    </source>
</reference>
<evidence type="ECO:0000313" key="2">
    <source>
        <dbReference type="Proteomes" id="UP001289615"/>
    </source>
</evidence>
<organism evidence="1 2">
    <name type="scientific">Lysinibacillus irui</name>
    <dbReference type="NCBI Taxonomy" id="2998077"/>
    <lineage>
        <taxon>Bacteria</taxon>
        <taxon>Bacillati</taxon>
        <taxon>Bacillota</taxon>
        <taxon>Bacilli</taxon>
        <taxon>Bacillales</taxon>
        <taxon>Bacillaceae</taxon>
        <taxon>Lysinibacillus</taxon>
    </lineage>
</organism>
<gene>
    <name evidence="1" type="ORF">U6C28_23335</name>
</gene>
<accession>A0ABU5NT25</accession>
<sequence>MDLKALIKSDIKFKKIWESSCKNHRVLYFQIDKDDNGIEAHFHPYGEDHPNFRRRIDLLYQKR</sequence>
<keyword evidence="2" id="KW-1185">Reference proteome</keyword>